<reference evidence="2 3" key="1">
    <citation type="submission" date="2019-03" db="EMBL/GenBank/DDBJ databases">
        <authorList>
            <person name="He R.-H."/>
        </authorList>
    </citation>
    <scope>NUCLEOTIDE SEQUENCE [LARGE SCALE GENOMIC DNA]</scope>
    <source>
        <strain evidence="3">SH 714</strain>
    </source>
</reference>
<evidence type="ECO:0000313" key="3">
    <source>
        <dbReference type="Proteomes" id="UP000297975"/>
    </source>
</evidence>
<keyword evidence="1" id="KW-1133">Transmembrane helix</keyword>
<proteinExistence type="predicted"/>
<evidence type="ECO:0000256" key="1">
    <source>
        <dbReference type="SAM" id="Phobius"/>
    </source>
</evidence>
<keyword evidence="1" id="KW-0812">Transmembrane</keyword>
<keyword evidence="3" id="KW-1185">Reference proteome</keyword>
<protein>
    <submittedName>
        <fullName evidence="2">Uncharacterized protein</fullName>
    </submittedName>
</protein>
<feature type="transmembrane region" description="Helical" evidence="1">
    <location>
        <begin position="6"/>
        <end position="22"/>
    </location>
</feature>
<dbReference type="RefSeq" id="WP_134340370.1">
    <property type="nucleotide sequence ID" value="NZ_SOPW01000010.1"/>
</dbReference>
<dbReference type="EMBL" id="SOPW01000010">
    <property type="protein sequence ID" value="TFB19572.1"/>
    <property type="molecule type" value="Genomic_DNA"/>
</dbReference>
<name>A0A4Y8IIR4_9BACI</name>
<dbReference type="Proteomes" id="UP000297975">
    <property type="component" value="Unassembled WGS sequence"/>
</dbReference>
<evidence type="ECO:0000313" key="2">
    <source>
        <dbReference type="EMBL" id="TFB19572.1"/>
    </source>
</evidence>
<keyword evidence="1" id="KW-0472">Membrane</keyword>
<accession>A0A4Y8IIR4</accession>
<gene>
    <name evidence="2" type="ORF">E3U55_10445</name>
</gene>
<sequence length="169" mass="19291">MIFRKIGLAAISLIIVLFYFYTEMNTYPSSKEAVENTELGIPVKKVLMINGVNIDSDHEYVLFSSEINGDAYYGFAMTKWAFSGWKAVDYVGGFHITTSNANGSYSYKESMKLVNGLIDRQVDRVMIGDRIANINPLPNSNLRVWYQFGISEEELESVRFLDKNDEEIR</sequence>
<dbReference type="AlphaFoldDB" id="A0A4Y8IIR4"/>
<comment type="caution">
    <text evidence="2">The sequence shown here is derived from an EMBL/GenBank/DDBJ whole genome shotgun (WGS) entry which is preliminary data.</text>
</comment>
<organism evidence="2 3">
    <name type="scientific">Filobacillus milosensis</name>
    <dbReference type="NCBI Taxonomy" id="94137"/>
    <lineage>
        <taxon>Bacteria</taxon>
        <taxon>Bacillati</taxon>
        <taxon>Bacillota</taxon>
        <taxon>Bacilli</taxon>
        <taxon>Bacillales</taxon>
        <taxon>Bacillaceae</taxon>
        <taxon>Filobacillus</taxon>
    </lineage>
</organism>